<name>A0ABY8FYF6_9ACTO</name>
<sequence>MTTYHDVHGATFTDEDIERWAQEAESSEGYTGKHLGASVAGRPISVGVAARPFTIRLDVARRAKLNEIARSKETTPSQLIRDLIDAL</sequence>
<evidence type="ECO:0000313" key="1">
    <source>
        <dbReference type="EMBL" id="WFM83556.1"/>
    </source>
</evidence>
<protein>
    <submittedName>
        <fullName evidence="1">CopG family transcriptional regulator</fullName>
    </submittedName>
</protein>
<reference evidence="1 2" key="1">
    <citation type="submission" date="2023-03" db="EMBL/GenBank/DDBJ databases">
        <title>Complete genome of Arcanobacterium canis strain DSM 25104 isolated in 2010 from a canine otitis externa in Germany.</title>
        <authorList>
            <person name="Borowiak M."/>
            <person name="Kreitlow A."/>
            <person name="Malorny B."/>
            <person name="Laemmler C."/>
            <person name="Prenger-Berninghoff E."/>
            <person name="Ploetz M."/>
            <person name="Abdulmawjood A."/>
        </authorList>
    </citation>
    <scope>NUCLEOTIDE SEQUENCE [LARGE SCALE GENOMIC DNA]</scope>
    <source>
        <strain evidence="1 2">DSM 25104</strain>
    </source>
</reference>
<dbReference type="EMBL" id="CP121208">
    <property type="protein sequence ID" value="WFM83556.1"/>
    <property type="molecule type" value="Genomic_DNA"/>
</dbReference>
<dbReference type="Proteomes" id="UP001215216">
    <property type="component" value="Chromosome"/>
</dbReference>
<organism evidence="1 2">
    <name type="scientific">Arcanobacterium canis</name>
    <dbReference type="NCBI Taxonomy" id="999183"/>
    <lineage>
        <taxon>Bacteria</taxon>
        <taxon>Bacillati</taxon>
        <taxon>Actinomycetota</taxon>
        <taxon>Actinomycetes</taxon>
        <taxon>Actinomycetales</taxon>
        <taxon>Actinomycetaceae</taxon>
        <taxon>Arcanobacterium</taxon>
    </lineage>
</organism>
<accession>A0ABY8FYF6</accession>
<evidence type="ECO:0000313" key="2">
    <source>
        <dbReference type="Proteomes" id="UP001215216"/>
    </source>
</evidence>
<dbReference type="RefSeq" id="WP_278012951.1">
    <property type="nucleotide sequence ID" value="NZ_CP121208.1"/>
</dbReference>
<keyword evidence="2" id="KW-1185">Reference proteome</keyword>
<gene>
    <name evidence="1" type="ORF">P7079_00815</name>
</gene>
<proteinExistence type="predicted"/>